<dbReference type="PRINTS" id="PR00046">
    <property type="entry name" value="SIGMA70FCT"/>
</dbReference>
<feature type="domain" description="HTH HARE-type" evidence="2">
    <location>
        <begin position="216"/>
        <end position="278"/>
    </location>
</feature>
<protein>
    <recommendedName>
        <fullName evidence="2">HTH HARE-type domain-containing protein</fullName>
    </recommendedName>
</protein>
<dbReference type="InterPro" id="IPR000943">
    <property type="entry name" value="RNA_pol_sigma70"/>
</dbReference>
<dbReference type="GO" id="GO:0003700">
    <property type="term" value="F:DNA-binding transcription factor activity"/>
    <property type="evidence" value="ECO:0007669"/>
    <property type="project" value="InterPro"/>
</dbReference>
<dbReference type="PANTHER" id="PTHR30603:SF47">
    <property type="entry name" value="RNA POLYMERASE SIGMA FACTOR SIGD, CHLOROPLASTIC"/>
    <property type="match status" value="1"/>
</dbReference>
<gene>
    <name evidence="3" type="ORF">COU14_02440</name>
</gene>
<dbReference type="InterPro" id="IPR038087">
    <property type="entry name" value="RNAP_delta_N_dom_sf"/>
</dbReference>
<dbReference type="CDD" id="cd06171">
    <property type="entry name" value="Sigma70_r4"/>
    <property type="match status" value="1"/>
</dbReference>
<organism evidence="3 4">
    <name type="scientific">Candidatus Kaiserbacteria bacterium CG10_big_fil_rev_8_21_14_0_10_44_10</name>
    <dbReference type="NCBI Taxonomy" id="1974606"/>
    <lineage>
        <taxon>Bacteria</taxon>
        <taxon>Candidatus Kaiseribacteriota</taxon>
    </lineage>
</organism>
<evidence type="ECO:0000259" key="2">
    <source>
        <dbReference type="PROSITE" id="PS51913"/>
    </source>
</evidence>
<sequence>MITFKPKQITKKLLASLPDRARDVLEKRYGLGVDAEAFTLESIGQAYGITRERVRQIEGYGINSIQKSDSYQEYKPIFEELHTLISELGGGVIAEDHLLDLLSSDQSTRNHIYFLLVVGDPFYRAKENSSYQHRWFTEKKIAESVEKALKNVHESLERDQLVTEEEILSRFRDQLIDIAEKHDEEILKRWLMISKDISRNPLGEWGHSSSPNVKVKGIRDYAYLVVKRHGSPMHFREVAKAIEELFNRKAHIATTHNELIKDKRFVLVGRGLYALSEWGYSAGVVKDVLRDIIEKHGPLTREEIIDKVRKERYVKDNTIVVNLQDTNMFKKLPNGAYALVTE</sequence>
<evidence type="ECO:0000313" key="3">
    <source>
        <dbReference type="EMBL" id="PIR85783.1"/>
    </source>
</evidence>
<dbReference type="InterPro" id="IPR007759">
    <property type="entry name" value="Asxl_HARE-HTH"/>
</dbReference>
<dbReference type="Gene3D" id="1.10.10.1250">
    <property type="entry name" value="RNA polymerase, subunit delta, N-terminal domain"/>
    <property type="match status" value="1"/>
</dbReference>
<dbReference type="PROSITE" id="PS51913">
    <property type="entry name" value="HTH_HARE"/>
    <property type="match status" value="1"/>
</dbReference>
<dbReference type="AlphaFoldDB" id="A0A2H0UH99"/>
<dbReference type="Proteomes" id="UP000229612">
    <property type="component" value="Unassembled WGS sequence"/>
</dbReference>
<accession>A0A2H0UH99</accession>
<comment type="caution">
    <text evidence="3">The sequence shown here is derived from an EMBL/GenBank/DDBJ whole genome shotgun (WGS) entry which is preliminary data.</text>
</comment>
<dbReference type="GO" id="GO:0006352">
    <property type="term" value="P:DNA-templated transcription initiation"/>
    <property type="evidence" value="ECO:0007669"/>
    <property type="project" value="InterPro"/>
</dbReference>
<dbReference type="EMBL" id="PFBG01000026">
    <property type="protein sequence ID" value="PIR85783.1"/>
    <property type="molecule type" value="Genomic_DNA"/>
</dbReference>
<dbReference type="InterPro" id="IPR036388">
    <property type="entry name" value="WH-like_DNA-bd_sf"/>
</dbReference>
<evidence type="ECO:0000313" key="4">
    <source>
        <dbReference type="Proteomes" id="UP000229612"/>
    </source>
</evidence>
<reference evidence="4" key="1">
    <citation type="submission" date="2017-09" db="EMBL/GenBank/DDBJ databases">
        <title>Depth-based differentiation of microbial function through sediment-hosted aquifers and enrichment of novel symbionts in the deep terrestrial subsurface.</title>
        <authorList>
            <person name="Probst A.J."/>
            <person name="Ladd B."/>
            <person name="Jarett J.K."/>
            <person name="Geller-Mcgrath D.E."/>
            <person name="Sieber C.M.K."/>
            <person name="Emerson J.B."/>
            <person name="Anantharaman K."/>
            <person name="Thomas B.C."/>
            <person name="Malmstrom R."/>
            <person name="Stieglmeier M."/>
            <person name="Klingl A."/>
            <person name="Woyke T."/>
            <person name="Ryan C.M."/>
            <person name="Banfield J.F."/>
        </authorList>
    </citation>
    <scope>NUCLEOTIDE SEQUENCE [LARGE SCALE GENOMIC DNA]</scope>
</reference>
<dbReference type="PANTHER" id="PTHR30603">
    <property type="entry name" value="RNA POLYMERASE SIGMA FACTOR RPO"/>
    <property type="match status" value="1"/>
</dbReference>
<dbReference type="InterPro" id="IPR007630">
    <property type="entry name" value="RNA_pol_sigma70_r4"/>
</dbReference>
<proteinExistence type="predicted"/>
<dbReference type="Pfam" id="PF04545">
    <property type="entry name" value="Sigma70_r4"/>
    <property type="match status" value="1"/>
</dbReference>
<dbReference type="SUPFAM" id="SSF88659">
    <property type="entry name" value="Sigma3 and sigma4 domains of RNA polymerase sigma factors"/>
    <property type="match status" value="1"/>
</dbReference>
<dbReference type="InterPro" id="IPR013324">
    <property type="entry name" value="RNA_pol_sigma_r3/r4-like"/>
</dbReference>
<name>A0A2H0UH99_9BACT</name>
<dbReference type="Gene3D" id="1.10.10.10">
    <property type="entry name" value="Winged helix-like DNA-binding domain superfamily/Winged helix DNA-binding domain"/>
    <property type="match status" value="1"/>
</dbReference>
<keyword evidence="1" id="KW-0804">Transcription</keyword>
<evidence type="ECO:0000256" key="1">
    <source>
        <dbReference type="ARBA" id="ARBA00023163"/>
    </source>
</evidence>
<dbReference type="InterPro" id="IPR050239">
    <property type="entry name" value="Sigma-70_RNA_pol_init_factors"/>
</dbReference>